<proteinExistence type="predicted"/>
<dbReference type="AlphaFoldDB" id="A0A0A9B696"/>
<name>A0A0A9B696_ARUDO</name>
<reference evidence="1" key="1">
    <citation type="submission" date="2014-09" db="EMBL/GenBank/DDBJ databases">
        <authorList>
            <person name="Magalhaes I.L.F."/>
            <person name="Oliveira U."/>
            <person name="Santos F.R."/>
            <person name="Vidigal T.H.D.A."/>
            <person name="Brescovit A.D."/>
            <person name="Santos A.J."/>
        </authorList>
    </citation>
    <scope>NUCLEOTIDE SEQUENCE</scope>
    <source>
        <tissue evidence="1">Shoot tissue taken approximately 20 cm above the soil surface</tissue>
    </source>
</reference>
<accession>A0A0A9B696</accession>
<dbReference type="EMBL" id="GBRH01241215">
    <property type="protein sequence ID" value="JAD56680.1"/>
    <property type="molecule type" value="Transcribed_RNA"/>
</dbReference>
<evidence type="ECO:0000313" key="1">
    <source>
        <dbReference type="EMBL" id="JAD56680.1"/>
    </source>
</evidence>
<organism evidence="1">
    <name type="scientific">Arundo donax</name>
    <name type="common">Giant reed</name>
    <name type="synonym">Donax arundinaceus</name>
    <dbReference type="NCBI Taxonomy" id="35708"/>
    <lineage>
        <taxon>Eukaryota</taxon>
        <taxon>Viridiplantae</taxon>
        <taxon>Streptophyta</taxon>
        <taxon>Embryophyta</taxon>
        <taxon>Tracheophyta</taxon>
        <taxon>Spermatophyta</taxon>
        <taxon>Magnoliopsida</taxon>
        <taxon>Liliopsida</taxon>
        <taxon>Poales</taxon>
        <taxon>Poaceae</taxon>
        <taxon>PACMAD clade</taxon>
        <taxon>Arundinoideae</taxon>
        <taxon>Arundineae</taxon>
        <taxon>Arundo</taxon>
    </lineage>
</organism>
<reference evidence="1" key="2">
    <citation type="journal article" date="2015" name="Data Brief">
        <title>Shoot transcriptome of the giant reed, Arundo donax.</title>
        <authorList>
            <person name="Barrero R.A."/>
            <person name="Guerrero F.D."/>
            <person name="Moolhuijzen P."/>
            <person name="Goolsby J.A."/>
            <person name="Tidwell J."/>
            <person name="Bellgard S.E."/>
            <person name="Bellgard M.I."/>
        </authorList>
    </citation>
    <scope>NUCLEOTIDE SEQUENCE</scope>
    <source>
        <tissue evidence="1">Shoot tissue taken approximately 20 cm above the soil surface</tissue>
    </source>
</reference>
<protein>
    <submittedName>
        <fullName evidence="1">Uncharacterized protein</fullName>
    </submittedName>
</protein>
<sequence length="16" mass="1794">MTSSSSFASKETWIEC</sequence>